<organism evidence="7 8">
    <name type="scientific">Daphnia magna</name>
    <dbReference type="NCBI Taxonomy" id="35525"/>
    <lineage>
        <taxon>Eukaryota</taxon>
        <taxon>Metazoa</taxon>
        <taxon>Ecdysozoa</taxon>
        <taxon>Arthropoda</taxon>
        <taxon>Crustacea</taxon>
        <taxon>Branchiopoda</taxon>
        <taxon>Diplostraca</taxon>
        <taxon>Cladocera</taxon>
        <taxon>Anomopoda</taxon>
        <taxon>Daphniidae</taxon>
        <taxon>Daphnia</taxon>
    </lineage>
</organism>
<dbReference type="Pfam" id="PF10406">
    <property type="entry name" value="TAF8_C"/>
    <property type="match status" value="1"/>
</dbReference>
<dbReference type="InterPro" id="IPR037818">
    <property type="entry name" value="TAF8"/>
</dbReference>
<keyword evidence="5" id="KW-0804">Transcription</keyword>
<accession>A0A0N8AQ44</accession>
<comment type="subcellular location">
    <subcellularLocation>
        <location evidence="1">Nucleus</location>
    </subcellularLocation>
</comment>
<dbReference type="CDD" id="cd08049">
    <property type="entry name" value="TAF8"/>
    <property type="match status" value="1"/>
</dbReference>
<keyword evidence="8" id="KW-1185">Reference proteome</keyword>
<gene>
    <name evidence="7" type="ORF">APZ42_015392</name>
</gene>
<comment type="similarity">
    <text evidence="2">Belongs to the TAF8 family.</text>
</comment>
<dbReference type="InterPro" id="IPR009072">
    <property type="entry name" value="Histone-fold"/>
</dbReference>
<sequence>MTTVVSEAVMPGVASRRKLLQASVSCLCSEAGFSAVDEISLETLTEMMQSFITELGHSSHLYCELSGRVEPVVGDVVMALVSMGVKHSSLESYAQRGRRLVLPTPTQAVATKQIGILQTGQKRPHPSHIPDHLPAFPDSHAYVQTPTHKQPITDYETIREKASCQKRDVERALTRFVAKTGETQSFFLVEDLTHYPLIACKPMEKPFLAALLPRDQTFEEDEAAVHMQKQEEANAEAIKAAKLDQEKENNELMDNLGPNGSLMEMSNSEPFIMENPFIRPVKMPLTKKKSSP</sequence>
<dbReference type="CDD" id="cd22918">
    <property type="entry name" value="HFD_TAF8"/>
    <property type="match status" value="1"/>
</dbReference>
<dbReference type="SMART" id="SM00576">
    <property type="entry name" value="BTP"/>
    <property type="match status" value="1"/>
</dbReference>
<evidence type="ECO:0000256" key="5">
    <source>
        <dbReference type="ARBA" id="ARBA00023163"/>
    </source>
</evidence>
<dbReference type="InterPro" id="IPR019473">
    <property type="entry name" value="TFIID_su8_C"/>
</dbReference>
<dbReference type="EMBL" id="LRGB01000512">
    <property type="protein sequence ID" value="KZS18819.1"/>
    <property type="molecule type" value="Genomic_DNA"/>
</dbReference>
<dbReference type="GO" id="GO:0006367">
    <property type="term" value="P:transcription initiation at RNA polymerase II promoter"/>
    <property type="evidence" value="ECO:0007669"/>
    <property type="project" value="TreeGrafter"/>
</dbReference>
<dbReference type="GO" id="GO:0003743">
    <property type="term" value="F:translation initiation factor activity"/>
    <property type="evidence" value="ECO:0007669"/>
    <property type="project" value="UniProtKB-KW"/>
</dbReference>
<dbReference type="Pfam" id="PF07524">
    <property type="entry name" value="Bromo_TP"/>
    <property type="match status" value="1"/>
</dbReference>
<dbReference type="Gene3D" id="1.10.20.10">
    <property type="entry name" value="Histone, subunit A"/>
    <property type="match status" value="1"/>
</dbReference>
<name>A0A0N8AQ44_9CRUS</name>
<dbReference type="OrthoDB" id="2193813at2759"/>
<keyword evidence="7" id="KW-0648">Protein biosynthesis</keyword>
<evidence type="ECO:0000313" key="8">
    <source>
        <dbReference type="Proteomes" id="UP000076858"/>
    </source>
</evidence>
<keyword evidence="7" id="KW-0396">Initiation factor</keyword>
<dbReference type="STRING" id="35525.A0A0N8AQ44"/>
<evidence type="ECO:0000256" key="4">
    <source>
        <dbReference type="ARBA" id="ARBA00023015"/>
    </source>
</evidence>
<dbReference type="GO" id="GO:0005669">
    <property type="term" value="C:transcription factor TFIID complex"/>
    <property type="evidence" value="ECO:0007669"/>
    <property type="project" value="InterPro"/>
</dbReference>
<evidence type="ECO:0000256" key="1">
    <source>
        <dbReference type="ARBA" id="ARBA00004123"/>
    </source>
</evidence>
<keyword evidence="4" id="KW-0805">Transcription regulation</keyword>
<evidence type="ECO:0000256" key="3">
    <source>
        <dbReference type="ARBA" id="ARBA00017307"/>
    </source>
</evidence>
<protein>
    <recommendedName>
        <fullName evidence="3">Transcription initiation factor TFIID subunit 8</fullName>
    </recommendedName>
</protein>
<dbReference type="PANTHER" id="PTHR46469:SF1">
    <property type="entry name" value="TRANSCRIPTION INITIATION FACTOR TFIID SUBUNIT 8"/>
    <property type="match status" value="1"/>
</dbReference>
<dbReference type="PANTHER" id="PTHR46469">
    <property type="entry name" value="TRANSCRIPTION INITIATION FACTOR TFIID SUBUNIT 8"/>
    <property type="match status" value="1"/>
</dbReference>
<evidence type="ECO:0000256" key="6">
    <source>
        <dbReference type="ARBA" id="ARBA00023242"/>
    </source>
</evidence>
<dbReference type="GO" id="GO:0046982">
    <property type="term" value="F:protein heterodimerization activity"/>
    <property type="evidence" value="ECO:0007669"/>
    <property type="project" value="InterPro"/>
</dbReference>
<evidence type="ECO:0000256" key="2">
    <source>
        <dbReference type="ARBA" id="ARBA00008767"/>
    </source>
</evidence>
<dbReference type="AlphaFoldDB" id="A0A0N8AQ44"/>
<dbReference type="Proteomes" id="UP000076858">
    <property type="component" value="Unassembled WGS sequence"/>
</dbReference>
<reference evidence="7 8" key="1">
    <citation type="submission" date="2016-03" db="EMBL/GenBank/DDBJ databases">
        <title>EvidentialGene: Evidence-directed Construction of Genes on Genomes.</title>
        <authorList>
            <person name="Gilbert D.G."/>
            <person name="Choi J.-H."/>
            <person name="Mockaitis K."/>
            <person name="Colbourne J."/>
            <person name="Pfrender M."/>
        </authorList>
    </citation>
    <scope>NUCLEOTIDE SEQUENCE [LARGE SCALE GENOMIC DNA]</scope>
    <source>
        <strain evidence="7 8">Xinb3</strain>
        <tissue evidence="7">Complete organism</tissue>
    </source>
</reference>
<comment type="caution">
    <text evidence="7">The sequence shown here is derived from an EMBL/GenBank/DDBJ whole genome shotgun (WGS) entry which is preliminary data.</text>
</comment>
<proteinExistence type="inferred from homology"/>
<evidence type="ECO:0000313" key="7">
    <source>
        <dbReference type="EMBL" id="KZS18819.1"/>
    </source>
</evidence>
<dbReference type="InterPro" id="IPR006565">
    <property type="entry name" value="BTP"/>
</dbReference>
<keyword evidence="6" id="KW-0539">Nucleus</keyword>